<dbReference type="InterPro" id="IPR001173">
    <property type="entry name" value="Glyco_trans_2-like"/>
</dbReference>
<proteinExistence type="predicted"/>
<evidence type="ECO:0000313" key="7">
    <source>
        <dbReference type="EMBL" id="WNL25122.1"/>
    </source>
</evidence>
<evidence type="ECO:0000313" key="4">
    <source>
        <dbReference type="EMBL" id="WNL19833.1"/>
    </source>
</evidence>
<dbReference type="EMBL" id="CP134844">
    <property type="protein sequence ID" value="WNL12966.1"/>
    <property type="molecule type" value="Genomic_DNA"/>
</dbReference>
<dbReference type="InterPro" id="IPR029044">
    <property type="entry name" value="Nucleotide-diphossugar_trans"/>
</dbReference>
<gene>
    <name evidence="3" type="ORF">RJG51_09655</name>
    <name evidence="2" type="ORF">RJG52_02635</name>
    <name evidence="4" type="ORF">RJG53_03625</name>
    <name evidence="6" type="ORF">RJG55_02645</name>
    <name evidence="5" type="ORF">RJG56_03475</name>
    <name evidence="7" type="ORF">RJG57_08685</name>
</gene>
<protein>
    <submittedName>
        <fullName evidence="3">Glycosyltransferase family 2 protein</fullName>
    </submittedName>
</protein>
<dbReference type="EMBL" id="CP134845">
    <property type="protein sequence ID" value="WNL14284.1"/>
    <property type="molecule type" value="Genomic_DNA"/>
</dbReference>
<dbReference type="PANTHER" id="PTHR22916">
    <property type="entry name" value="GLYCOSYLTRANSFERASE"/>
    <property type="match status" value="1"/>
</dbReference>
<dbReference type="EMBL" id="CP134852">
    <property type="protein sequence ID" value="WNL25122.1"/>
    <property type="molecule type" value="Genomic_DNA"/>
</dbReference>
<dbReference type="Pfam" id="PF00535">
    <property type="entry name" value="Glycos_transf_2"/>
    <property type="match status" value="1"/>
</dbReference>
<dbReference type="EMBL" id="CP134849">
    <property type="protein sequence ID" value="WNL19833.1"/>
    <property type="molecule type" value="Genomic_DNA"/>
</dbReference>
<accession>A0AA96I1K7</accession>
<evidence type="ECO:0000313" key="5">
    <source>
        <dbReference type="EMBL" id="WNL21974.1"/>
    </source>
</evidence>
<feature type="domain" description="Glycosyltransferase 2-like" evidence="1">
    <location>
        <begin position="6"/>
        <end position="165"/>
    </location>
</feature>
<dbReference type="AlphaFoldDB" id="A0AA96I1K7"/>
<reference evidence="3" key="2">
    <citation type="submission" date="2023-09" db="EMBL/GenBank/DDBJ databases">
        <title>Characterization of Arcobacter Isolates from Retail Chicken Sold in Supermarkets in Tbilisi, Georgia.</title>
        <authorList>
            <person name="Matthias R."/>
            <person name="Zautner A.E."/>
        </authorList>
    </citation>
    <scope>NUCLEOTIDE SEQUENCE</scope>
    <source>
        <strain evidence="3">LEO 108</strain>
        <strain evidence="2">LEO 109</strain>
    </source>
</reference>
<dbReference type="Gene3D" id="3.90.550.10">
    <property type="entry name" value="Spore Coat Polysaccharide Biosynthesis Protein SpsA, Chain A"/>
    <property type="match status" value="1"/>
</dbReference>
<dbReference type="SUPFAM" id="SSF53448">
    <property type="entry name" value="Nucleotide-diphospho-sugar transferases"/>
    <property type="match status" value="1"/>
</dbReference>
<sequence length="320" mass="37729">MHNLISIAMCSYNGERFIKEQIDSIIAQTYKNFELIIVDDGSKDNTINIIKEYQLKDHRIKLFQNDNNLGFVKNFEKAISLCSGDFIALADQDDVWKKNKLEVFLKNINENMLIYSDAILIDQHSKETGQQLIRPDGNLVDGKCNKAFIFYNCVSGNTLMFRKDLVKDIIPIPKEITFHDIWIAFLASTKGTVTFTNEPMTYYRRYSEQITRNVTKDYKSITDRLNKKENSYLLHAQNLINYCNAFRNVKELDNEIKNILEILIDHYSNYKEGYFNFKMQSCLKKYKDELFAIKRGKTRNRYITRYSSKNKLLKIFFYSI</sequence>
<dbReference type="EMBL" id="CP134851">
    <property type="protein sequence ID" value="WNL23982.1"/>
    <property type="molecule type" value="Genomic_DNA"/>
</dbReference>
<dbReference type="CDD" id="cd04196">
    <property type="entry name" value="GT_2_like_d"/>
    <property type="match status" value="1"/>
</dbReference>
<evidence type="ECO:0000259" key="1">
    <source>
        <dbReference type="Pfam" id="PF00535"/>
    </source>
</evidence>
<evidence type="ECO:0000313" key="3">
    <source>
        <dbReference type="EMBL" id="WNL14284.1"/>
    </source>
</evidence>
<dbReference type="GO" id="GO:0016758">
    <property type="term" value="F:hexosyltransferase activity"/>
    <property type="evidence" value="ECO:0007669"/>
    <property type="project" value="UniProtKB-ARBA"/>
</dbReference>
<name>A0AA96I1K7_9BACT</name>
<evidence type="ECO:0000313" key="6">
    <source>
        <dbReference type="EMBL" id="WNL23982.1"/>
    </source>
</evidence>
<dbReference type="EMBL" id="CP134850">
    <property type="protein sequence ID" value="WNL21974.1"/>
    <property type="molecule type" value="Genomic_DNA"/>
</dbReference>
<evidence type="ECO:0000313" key="2">
    <source>
        <dbReference type="EMBL" id="WNL12966.1"/>
    </source>
</evidence>
<dbReference type="PANTHER" id="PTHR22916:SF3">
    <property type="entry name" value="UDP-GLCNAC:BETAGAL BETA-1,3-N-ACETYLGLUCOSAMINYLTRANSFERASE-LIKE PROTEIN 1"/>
    <property type="match status" value="1"/>
</dbReference>
<organism evidence="3">
    <name type="scientific">Arcobacter sp. AZ-2023</name>
    <dbReference type="NCBI Taxonomy" id="3074453"/>
    <lineage>
        <taxon>Bacteria</taxon>
        <taxon>Pseudomonadati</taxon>
        <taxon>Campylobacterota</taxon>
        <taxon>Epsilonproteobacteria</taxon>
        <taxon>Campylobacterales</taxon>
        <taxon>Arcobacteraceae</taxon>
        <taxon>Arcobacter</taxon>
    </lineage>
</organism>
<reference evidence="4" key="1">
    <citation type="submission" date="2023-09" db="EMBL/GenBank/DDBJ databases">
        <title>Arcobacter tbilisiensis sp. nov. isolated from chicken meat in Tbilisi, Georgia.</title>
        <authorList>
            <person name="Matthias R."/>
            <person name="Zautner A.E."/>
        </authorList>
    </citation>
    <scope>NUCLEOTIDE SEQUENCE</scope>
    <source>
        <strain evidence="7">LEO 70</strain>
        <strain evidence="6">LEO 74</strain>
        <strain evidence="5">LEO 79</strain>
        <strain evidence="4">LEO 99</strain>
    </source>
</reference>